<dbReference type="HOGENOM" id="CLU_119144_0_0_1"/>
<feature type="region of interest" description="Disordered" evidence="1">
    <location>
        <begin position="1"/>
        <end position="31"/>
    </location>
</feature>
<protein>
    <submittedName>
        <fullName evidence="2">Uncharacterized protein</fullName>
    </submittedName>
</protein>
<dbReference type="Proteomes" id="UP000030106">
    <property type="component" value="Unassembled WGS sequence"/>
</dbReference>
<dbReference type="PANTHER" id="PTHR39697">
    <property type="entry name" value="RICIN B LECTIN DOMAIN-CONTAINING PROTEIN-RELATED"/>
    <property type="match status" value="1"/>
</dbReference>
<proteinExistence type="predicted"/>
<dbReference type="AlphaFoldDB" id="A0A0A2VA32"/>
<reference evidence="2 3" key="1">
    <citation type="submission" date="2012-10" db="EMBL/GenBank/DDBJ databases">
        <title>Genome sequencing and analysis of entomopathogenic fungi Beauveria bassiana D1-5.</title>
        <authorList>
            <person name="Li Q."/>
            <person name="Wang L."/>
            <person name="Zhang Z."/>
            <person name="Wang Q."/>
            <person name="Ren J."/>
            <person name="Wang M."/>
            <person name="Xu W."/>
            <person name="Wang J."/>
            <person name="Lu Y."/>
            <person name="Du Q."/>
            <person name="Sun Z."/>
        </authorList>
    </citation>
    <scope>NUCLEOTIDE SEQUENCE [LARGE SCALE GENOMIC DNA]</scope>
    <source>
        <strain evidence="2 3">D1-5</strain>
    </source>
</reference>
<sequence>MNPITPAEDAASTTSDSSTRASLATPNTETEESVDFMAIREWLQLSSAGGNNGTDDPLPDDTLAIIDIAHGRVLACHPGGHLRLEEINEAEIDGPIPRRWLWLCTEKDGFTGFQSIAEGGFLGHNLRWNFMAQAPVQNGWEHFVLKRRQTGYWIQTPFFYQLWQVSALRNGSGIETRRDDHSLWCFRRVRQQSPEATLSSTSIY</sequence>
<dbReference type="EMBL" id="ANFO01001307">
    <property type="protein sequence ID" value="KGQ02955.1"/>
    <property type="molecule type" value="Genomic_DNA"/>
</dbReference>
<evidence type="ECO:0000313" key="3">
    <source>
        <dbReference type="Proteomes" id="UP000030106"/>
    </source>
</evidence>
<organism evidence="2 3">
    <name type="scientific">Beauveria bassiana D1-5</name>
    <dbReference type="NCBI Taxonomy" id="1245745"/>
    <lineage>
        <taxon>Eukaryota</taxon>
        <taxon>Fungi</taxon>
        <taxon>Dikarya</taxon>
        <taxon>Ascomycota</taxon>
        <taxon>Pezizomycotina</taxon>
        <taxon>Sordariomycetes</taxon>
        <taxon>Hypocreomycetidae</taxon>
        <taxon>Hypocreales</taxon>
        <taxon>Cordycipitaceae</taxon>
        <taxon>Beauveria</taxon>
    </lineage>
</organism>
<evidence type="ECO:0000313" key="2">
    <source>
        <dbReference type="EMBL" id="KGQ02955.1"/>
    </source>
</evidence>
<name>A0A0A2VA32_BEABA</name>
<dbReference type="PANTHER" id="PTHR39697:SF2">
    <property type="entry name" value="CYANOVIRIN-N DOMAIN-CONTAINING PROTEIN"/>
    <property type="match status" value="1"/>
</dbReference>
<comment type="caution">
    <text evidence="2">The sequence shown here is derived from an EMBL/GenBank/DDBJ whole genome shotgun (WGS) entry which is preliminary data.</text>
</comment>
<feature type="compositionally biased region" description="Low complexity" evidence="1">
    <location>
        <begin position="1"/>
        <end position="25"/>
    </location>
</feature>
<evidence type="ECO:0000256" key="1">
    <source>
        <dbReference type="SAM" id="MobiDB-lite"/>
    </source>
</evidence>
<accession>A0A0A2VA32</accession>
<gene>
    <name evidence="2" type="ORF">BBAD15_g11816</name>
</gene>